<name>A0A928V3A2_9SPHI</name>
<evidence type="ECO:0000313" key="1">
    <source>
        <dbReference type="EMBL" id="MBE8715324.1"/>
    </source>
</evidence>
<sequence length="64" mass="7226">MVDFEGKNYVFESLGNNKFQLLNVEVGESGNEYVEVKNYSDFINKSIVSKGAYALLMALKNKVE</sequence>
<dbReference type="AlphaFoldDB" id="A0A928V3A2"/>
<reference evidence="1" key="1">
    <citation type="submission" date="2018-02" db="EMBL/GenBank/DDBJ databases">
        <authorList>
            <person name="Vasarhelyi B.M."/>
            <person name="Deshmukh S."/>
            <person name="Balint B."/>
            <person name="Kukolya J."/>
        </authorList>
    </citation>
    <scope>NUCLEOTIDE SEQUENCE</scope>
    <source>
        <strain evidence="1">KB22</strain>
    </source>
</reference>
<proteinExistence type="predicted"/>
<organism evidence="1 2">
    <name type="scientific">Sphingobacterium hungaricum</name>
    <dbReference type="NCBI Taxonomy" id="2082723"/>
    <lineage>
        <taxon>Bacteria</taxon>
        <taxon>Pseudomonadati</taxon>
        <taxon>Bacteroidota</taxon>
        <taxon>Sphingobacteriia</taxon>
        <taxon>Sphingobacteriales</taxon>
        <taxon>Sphingobacteriaceae</taxon>
        <taxon>Sphingobacterium</taxon>
    </lineage>
</organism>
<accession>A0A928V3A2</accession>
<comment type="caution">
    <text evidence="1">The sequence shown here is derived from an EMBL/GenBank/DDBJ whole genome shotgun (WGS) entry which is preliminary data.</text>
</comment>
<evidence type="ECO:0000313" key="2">
    <source>
        <dbReference type="Proteomes" id="UP000616201"/>
    </source>
</evidence>
<protein>
    <submittedName>
        <fullName evidence="1">Uncharacterized protein</fullName>
    </submittedName>
</protein>
<gene>
    <name evidence="1" type="ORF">C4F49_16750</name>
</gene>
<dbReference type="Proteomes" id="UP000616201">
    <property type="component" value="Unassembled WGS sequence"/>
</dbReference>
<keyword evidence="2" id="KW-1185">Reference proteome</keyword>
<dbReference type="EMBL" id="PRDK01000009">
    <property type="protein sequence ID" value="MBE8715324.1"/>
    <property type="molecule type" value="Genomic_DNA"/>
</dbReference>